<accession>A0A382FI41</accession>
<proteinExistence type="predicted"/>
<gene>
    <name evidence="8" type="ORF">METZ01_LOCUS214505</name>
</gene>
<sequence>MRYQYTSSGFKGRFTPPILTLNGGVRFLLIVNVVVFILTELSGQKSSFFLSFGLVPNMVWSQLKIWQLFTYLFIHGGFFHIFFNMFVLWMFGKDLENQWGTKDFLIYYFVCGMGAGFITVLFGINSIIPIVGASGAIYGLLVAYGFTYPNRLVYLYGLFPLKVKHMVLGLGVIAFFASMSASQSNISHITHISGMIIGLIMMYFNLSWSGLKMWYFKFRLKNISQQSTINNDKEKQMRQKVDEILDKLNDNGWESITEKEEKYLNQASKKLFGDRPPN</sequence>
<evidence type="ECO:0000256" key="3">
    <source>
        <dbReference type="ARBA" id="ARBA00022989"/>
    </source>
</evidence>
<protein>
    <submittedName>
        <fullName evidence="8">Uncharacterized protein</fullName>
    </submittedName>
</protein>
<keyword evidence="4 5" id="KW-0472">Membrane</keyword>
<keyword evidence="2 5" id="KW-0812">Transmembrane</keyword>
<organism evidence="8">
    <name type="scientific">marine metagenome</name>
    <dbReference type="NCBI Taxonomy" id="408172"/>
    <lineage>
        <taxon>unclassified sequences</taxon>
        <taxon>metagenomes</taxon>
        <taxon>ecological metagenomes</taxon>
    </lineage>
</organism>
<evidence type="ECO:0000256" key="2">
    <source>
        <dbReference type="ARBA" id="ARBA00022692"/>
    </source>
</evidence>
<feature type="domain" description="DUF6576" evidence="7">
    <location>
        <begin position="231"/>
        <end position="270"/>
    </location>
</feature>
<dbReference type="Pfam" id="PF01694">
    <property type="entry name" value="Rhomboid"/>
    <property type="match status" value="1"/>
</dbReference>
<dbReference type="GO" id="GO:0004252">
    <property type="term" value="F:serine-type endopeptidase activity"/>
    <property type="evidence" value="ECO:0007669"/>
    <property type="project" value="InterPro"/>
</dbReference>
<evidence type="ECO:0000256" key="5">
    <source>
        <dbReference type="SAM" id="Phobius"/>
    </source>
</evidence>
<reference evidence="8" key="1">
    <citation type="submission" date="2018-05" db="EMBL/GenBank/DDBJ databases">
        <authorList>
            <person name="Lanie J.A."/>
            <person name="Ng W.-L."/>
            <person name="Kazmierczak K.M."/>
            <person name="Andrzejewski T.M."/>
            <person name="Davidsen T.M."/>
            <person name="Wayne K.J."/>
            <person name="Tettelin H."/>
            <person name="Glass J.I."/>
            <person name="Rusch D."/>
            <person name="Podicherti R."/>
            <person name="Tsui H.-C.T."/>
            <person name="Winkler M.E."/>
        </authorList>
    </citation>
    <scope>NUCLEOTIDE SEQUENCE</scope>
</reference>
<feature type="transmembrane region" description="Helical" evidence="5">
    <location>
        <begin position="189"/>
        <end position="211"/>
    </location>
</feature>
<evidence type="ECO:0000259" key="7">
    <source>
        <dbReference type="Pfam" id="PF20216"/>
    </source>
</evidence>
<dbReference type="InterPro" id="IPR022764">
    <property type="entry name" value="Peptidase_S54_rhomboid_dom"/>
</dbReference>
<feature type="domain" description="Peptidase S54 rhomboid" evidence="6">
    <location>
        <begin position="64"/>
        <end position="204"/>
    </location>
</feature>
<dbReference type="GO" id="GO:0016020">
    <property type="term" value="C:membrane"/>
    <property type="evidence" value="ECO:0007669"/>
    <property type="project" value="UniProtKB-SubCell"/>
</dbReference>
<feature type="transmembrane region" description="Helical" evidence="5">
    <location>
        <begin position="153"/>
        <end position="177"/>
    </location>
</feature>
<evidence type="ECO:0000313" key="8">
    <source>
        <dbReference type="EMBL" id="SVB61651.1"/>
    </source>
</evidence>
<dbReference type="SMART" id="SM01160">
    <property type="entry name" value="DUF1751"/>
    <property type="match status" value="1"/>
</dbReference>
<dbReference type="InterPro" id="IPR046483">
    <property type="entry name" value="DUF6576"/>
</dbReference>
<feature type="transmembrane region" description="Helical" evidence="5">
    <location>
        <begin position="20"/>
        <end position="39"/>
    </location>
</feature>
<comment type="subcellular location">
    <subcellularLocation>
        <location evidence="1">Membrane</location>
        <topology evidence="1">Multi-pass membrane protein</topology>
    </subcellularLocation>
</comment>
<feature type="transmembrane region" description="Helical" evidence="5">
    <location>
        <begin position="69"/>
        <end position="92"/>
    </location>
</feature>
<evidence type="ECO:0000256" key="1">
    <source>
        <dbReference type="ARBA" id="ARBA00004141"/>
    </source>
</evidence>
<dbReference type="AlphaFoldDB" id="A0A382FI41"/>
<dbReference type="PANTHER" id="PTHR43066:SF11">
    <property type="entry name" value="PEPTIDASE S54 RHOMBOID DOMAIN-CONTAINING PROTEIN"/>
    <property type="match status" value="1"/>
</dbReference>
<dbReference type="Pfam" id="PF20216">
    <property type="entry name" value="DUF6576"/>
    <property type="match status" value="1"/>
</dbReference>
<dbReference type="PANTHER" id="PTHR43066">
    <property type="entry name" value="RHOMBOID-RELATED PROTEIN"/>
    <property type="match status" value="1"/>
</dbReference>
<name>A0A382FI41_9ZZZZ</name>
<keyword evidence="3 5" id="KW-1133">Transmembrane helix</keyword>
<dbReference type="Gene3D" id="1.20.1540.10">
    <property type="entry name" value="Rhomboid-like"/>
    <property type="match status" value="1"/>
</dbReference>
<feature type="transmembrane region" description="Helical" evidence="5">
    <location>
        <begin position="128"/>
        <end position="146"/>
    </location>
</feature>
<evidence type="ECO:0000256" key="4">
    <source>
        <dbReference type="ARBA" id="ARBA00023136"/>
    </source>
</evidence>
<feature type="transmembrane region" description="Helical" evidence="5">
    <location>
        <begin position="104"/>
        <end position="122"/>
    </location>
</feature>
<dbReference type="InterPro" id="IPR035952">
    <property type="entry name" value="Rhomboid-like_sf"/>
</dbReference>
<dbReference type="SUPFAM" id="SSF144091">
    <property type="entry name" value="Rhomboid-like"/>
    <property type="match status" value="1"/>
</dbReference>
<evidence type="ECO:0000259" key="6">
    <source>
        <dbReference type="Pfam" id="PF01694"/>
    </source>
</evidence>
<dbReference type="EMBL" id="UINC01049634">
    <property type="protein sequence ID" value="SVB61651.1"/>
    <property type="molecule type" value="Genomic_DNA"/>
</dbReference>